<evidence type="ECO:0000313" key="11">
    <source>
        <dbReference type="EMBL" id="KAF1764942.1"/>
    </source>
</evidence>
<dbReference type="InterPro" id="IPR003307">
    <property type="entry name" value="W2_domain"/>
</dbReference>
<dbReference type="GeneID" id="9803076"/>
<feature type="domain" description="W2" evidence="10">
    <location>
        <begin position="483"/>
        <end position="665"/>
    </location>
</feature>
<dbReference type="EMBL" id="WUAV01000002">
    <property type="protein sequence ID" value="KAF1764942.1"/>
    <property type="molecule type" value="Genomic_DNA"/>
</dbReference>
<dbReference type="InterPro" id="IPR029044">
    <property type="entry name" value="Nucleotide-diphossugar_trans"/>
</dbReference>
<dbReference type="InterPro" id="IPR011004">
    <property type="entry name" value="Trimer_LpxA-like_sf"/>
</dbReference>
<sequence length="674" mass="76278">MTPPSSAFKKATKKEEPPLTAVVILDVFDQRFAPIQESYPCIGTFPICNVPSINLVLSWLMRTEVKNVLLVVSGLNAQHAEKVLNEWKLAFAELTLVVCDGVTSVGDCMREMVNRELITGDFMLISNPTAVVSSDLSTQIAEFRKRRRENADNVMTLLYSNRENPEGFVLGISSETQKLMLYPHANSLNQVKAEKFHFYEGVEIRRDITTTGIALCSRLIATQFSDNFDFTGIDDVVREILSKDDILGMSVHVDVLSSKDRAFCAYDYESLIILNTLMLERWFYPLVPERSDPTRFFSANPRNLYLEEEGNEICIKANTWILNDSCSTVALGVKTKISYDTTIRNSCIGAHTEISSKTRIFGSIIGKNCKIGENCQIEYAFIGDNVTIPSGTHIPKETIIGNGVVYPKDLPTIQHSAIFKKAIDEDKYEKLSSQAVGSVHVVKYRHGGPFWRRAVDGRTNFAVDGEDSSSEGTTSEEEDEGLDDNVRQFYDEVFESMEKILESENQVMRNLILEINSSKLACNVSPEEVAKNVFAAFLELPHNQELRPTQALIERWNELFTNYYQSSSEGQKVDERKQKSQINLLLAVEEKFVREEGFRARTPNLVHFLYQQDILDDNAIIEWFDSIDISAATDGMEAGVKTDLKERMSRIVDWLKEDEEEESSDEEEESSDEE</sequence>
<keyword evidence="4" id="KW-0396">Initiation factor</keyword>
<evidence type="ECO:0000256" key="8">
    <source>
        <dbReference type="ARBA" id="ARBA00046432"/>
    </source>
</evidence>
<dbReference type="CTD" id="9803076"/>
<accession>A0A6A5HFI8</accession>
<feature type="compositionally biased region" description="Acidic residues" evidence="9">
    <location>
        <begin position="464"/>
        <end position="482"/>
    </location>
</feature>
<gene>
    <name evidence="11" type="ORF">GCK72_004893</name>
</gene>
<evidence type="ECO:0000256" key="6">
    <source>
        <dbReference type="ARBA" id="ARBA00044144"/>
    </source>
</evidence>
<dbReference type="GO" id="GO:0005085">
    <property type="term" value="F:guanyl-nucleotide exchange factor activity"/>
    <property type="evidence" value="ECO:0007669"/>
    <property type="project" value="InterPro"/>
</dbReference>
<dbReference type="InterPro" id="IPR051956">
    <property type="entry name" value="eIF2B_epsilon"/>
</dbReference>
<dbReference type="PANTHER" id="PTHR45887">
    <property type="entry name" value="TRANSLATION INITIATION FACTOR EIF-2B SUBUNIT EPSILON"/>
    <property type="match status" value="1"/>
</dbReference>
<dbReference type="AlphaFoldDB" id="A0A6A5HFI8"/>
<keyword evidence="3" id="KW-0963">Cytoplasm</keyword>
<dbReference type="Gene3D" id="3.90.550.10">
    <property type="entry name" value="Spore Coat Polysaccharide Biosynthesis Protein SpsA, Chain A"/>
    <property type="match status" value="1"/>
</dbReference>
<evidence type="ECO:0000256" key="4">
    <source>
        <dbReference type="ARBA" id="ARBA00022540"/>
    </source>
</evidence>
<dbReference type="InterPro" id="IPR044123">
    <property type="entry name" value="W2_eIF2B_epsilon"/>
</dbReference>
<protein>
    <recommendedName>
        <fullName evidence="6">Translation initiation factor eIF2B subunit epsilon</fullName>
    </recommendedName>
    <alternativeName>
        <fullName evidence="7">eIF2B GDP-GTP exchange factor subunit epsilon</fullName>
    </alternativeName>
</protein>
<evidence type="ECO:0000313" key="12">
    <source>
        <dbReference type="Proteomes" id="UP000483820"/>
    </source>
</evidence>
<feature type="compositionally biased region" description="Acidic residues" evidence="9">
    <location>
        <begin position="656"/>
        <end position="674"/>
    </location>
</feature>
<keyword evidence="5" id="KW-0648">Protein biosynthesis</keyword>
<proteinExistence type="inferred from homology"/>
<evidence type="ECO:0000256" key="1">
    <source>
        <dbReference type="ARBA" id="ARBA00004514"/>
    </source>
</evidence>
<dbReference type="RefSeq" id="XP_003116889.2">
    <property type="nucleotide sequence ID" value="XM_003116841.2"/>
</dbReference>
<evidence type="ECO:0000256" key="3">
    <source>
        <dbReference type="ARBA" id="ARBA00022490"/>
    </source>
</evidence>
<dbReference type="SUPFAM" id="SSF51161">
    <property type="entry name" value="Trimeric LpxA-like enzymes"/>
    <property type="match status" value="1"/>
</dbReference>
<dbReference type="CDD" id="cd11558">
    <property type="entry name" value="W2_eIF2B_epsilon"/>
    <property type="match status" value="1"/>
</dbReference>
<dbReference type="SMART" id="SM00515">
    <property type="entry name" value="eIF5C"/>
    <property type="match status" value="1"/>
</dbReference>
<reference evidence="11 12" key="1">
    <citation type="submission" date="2019-12" db="EMBL/GenBank/DDBJ databases">
        <title>Chromosome-level assembly of the Caenorhabditis remanei genome.</title>
        <authorList>
            <person name="Teterina A.A."/>
            <person name="Willis J.H."/>
            <person name="Phillips P.C."/>
        </authorList>
    </citation>
    <scope>NUCLEOTIDE SEQUENCE [LARGE SCALE GENOMIC DNA]</scope>
    <source>
        <strain evidence="11 12">PX506</strain>
        <tissue evidence="11">Whole organism</tissue>
    </source>
</reference>
<dbReference type="InterPro" id="IPR016024">
    <property type="entry name" value="ARM-type_fold"/>
</dbReference>
<dbReference type="Proteomes" id="UP000483820">
    <property type="component" value="Chromosome II"/>
</dbReference>
<dbReference type="SUPFAM" id="SSF48371">
    <property type="entry name" value="ARM repeat"/>
    <property type="match status" value="1"/>
</dbReference>
<evidence type="ECO:0000256" key="9">
    <source>
        <dbReference type="SAM" id="MobiDB-lite"/>
    </source>
</evidence>
<dbReference type="GO" id="GO:0003743">
    <property type="term" value="F:translation initiation factor activity"/>
    <property type="evidence" value="ECO:0007669"/>
    <property type="project" value="TreeGrafter"/>
</dbReference>
<dbReference type="Gene3D" id="1.25.40.180">
    <property type="match status" value="1"/>
</dbReference>
<dbReference type="Pfam" id="PF02020">
    <property type="entry name" value="W2"/>
    <property type="match status" value="1"/>
</dbReference>
<feature type="region of interest" description="Disordered" evidence="9">
    <location>
        <begin position="655"/>
        <end position="674"/>
    </location>
</feature>
<comment type="subcellular location">
    <subcellularLocation>
        <location evidence="1">Cytoplasm</location>
        <location evidence="1">Cytosol</location>
    </subcellularLocation>
</comment>
<evidence type="ECO:0000256" key="5">
    <source>
        <dbReference type="ARBA" id="ARBA00022917"/>
    </source>
</evidence>
<dbReference type="Gene3D" id="2.160.10.10">
    <property type="entry name" value="Hexapeptide repeat proteins"/>
    <property type="match status" value="1"/>
</dbReference>
<dbReference type="GO" id="GO:0005851">
    <property type="term" value="C:eukaryotic translation initiation factor 2B complex"/>
    <property type="evidence" value="ECO:0007669"/>
    <property type="project" value="TreeGrafter"/>
</dbReference>
<dbReference type="Pfam" id="PF25084">
    <property type="entry name" value="LbH_EIF2B"/>
    <property type="match status" value="1"/>
</dbReference>
<evidence type="ECO:0000256" key="7">
    <source>
        <dbReference type="ARBA" id="ARBA00044345"/>
    </source>
</evidence>
<feature type="region of interest" description="Disordered" evidence="9">
    <location>
        <begin position="462"/>
        <end position="482"/>
    </location>
</feature>
<evidence type="ECO:0000256" key="2">
    <source>
        <dbReference type="ARBA" id="ARBA00007878"/>
    </source>
</evidence>
<comment type="similarity">
    <text evidence="2">Belongs to the eIF-2B gamma/epsilon subunits family.</text>
</comment>
<name>A0A6A5HFI8_CAERE</name>
<dbReference type="GO" id="GO:0031369">
    <property type="term" value="F:translation initiation factor binding"/>
    <property type="evidence" value="ECO:0007669"/>
    <property type="project" value="InterPro"/>
</dbReference>
<comment type="caution">
    <text evidence="11">The sequence shown here is derived from an EMBL/GenBank/DDBJ whole genome shotgun (WGS) entry which is preliminary data.</text>
</comment>
<dbReference type="KEGG" id="crq:GCK72_004893"/>
<dbReference type="InterPro" id="IPR056764">
    <property type="entry name" value="LbH_EIF2B3/5"/>
</dbReference>
<dbReference type="SUPFAM" id="SSF53448">
    <property type="entry name" value="Nucleotide-diphospho-sugar transferases"/>
    <property type="match status" value="1"/>
</dbReference>
<dbReference type="PROSITE" id="PS51363">
    <property type="entry name" value="W2"/>
    <property type="match status" value="1"/>
</dbReference>
<organism evidence="11 12">
    <name type="scientific">Caenorhabditis remanei</name>
    <name type="common">Caenorhabditis vulgaris</name>
    <dbReference type="NCBI Taxonomy" id="31234"/>
    <lineage>
        <taxon>Eukaryota</taxon>
        <taxon>Metazoa</taxon>
        <taxon>Ecdysozoa</taxon>
        <taxon>Nematoda</taxon>
        <taxon>Chromadorea</taxon>
        <taxon>Rhabditida</taxon>
        <taxon>Rhabditina</taxon>
        <taxon>Rhabditomorpha</taxon>
        <taxon>Rhabditoidea</taxon>
        <taxon>Rhabditidae</taxon>
        <taxon>Peloderinae</taxon>
        <taxon>Caenorhabditis</taxon>
    </lineage>
</organism>
<evidence type="ECO:0000259" key="10">
    <source>
        <dbReference type="PROSITE" id="PS51363"/>
    </source>
</evidence>
<comment type="subunit">
    <text evidence="8">Component of the translation initiation factor 2B (eIF2B) complex which is a heterodecamer of two sets of five different subunits: alpha, beta, gamma, delta and epsilon. Subunits alpha, beta and delta comprise a regulatory subcomplex and subunits epsilon and gamma comprise a catalytic subcomplex. Within the complex, the hexameric regulatory complex resides at the center, with the two heterodimeric catalytic subcomplexes bound on opposite sides.</text>
</comment>
<dbReference type="PANTHER" id="PTHR45887:SF1">
    <property type="entry name" value="TRANSLATION INITIATION FACTOR EIF-2B SUBUNIT EPSILON"/>
    <property type="match status" value="1"/>
</dbReference>